<dbReference type="EMBL" id="NMUH01000332">
    <property type="protein sequence ID" value="MQL77138.1"/>
    <property type="molecule type" value="Genomic_DNA"/>
</dbReference>
<comment type="caution">
    <text evidence="1">The sequence shown here is derived from an EMBL/GenBank/DDBJ whole genome shotgun (WGS) entry which is preliminary data.</text>
</comment>
<dbReference type="PANTHER" id="PTHR31280:SF3">
    <property type="entry name" value="DNA TOPOISOMERASE 4 SUBUNIT B (DUF810)"/>
    <property type="match status" value="1"/>
</dbReference>
<evidence type="ECO:0000313" key="1">
    <source>
        <dbReference type="EMBL" id="MQL77138.1"/>
    </source>
</evidence>
<reference evidence="1" key="1">
    <citation type="submission" date="2017-07" db="EMBL/GenBank/DDBJ databases">
        <title>Taro Niue Genome Assembly and Annotation.</title>
        <authorList>
            <person name="Atibalentja N."/>
            <person name="Keating K."/>
            <person name="Fields C.J."/>
        </authorList>
    </citation>
    <scope>NUCLEOTIDE SEQUENCE</scope>
    <source>
        <strain evidence="1">Niue_2</strain>
        <tissue evidence="1">Leaf</tissue>
    </source>
</reference>
<organism evidence="1 2">
    <name type="scientific">Colocasia esculenta</name>
    <name type="common">Wild taro</name>
    <name type="synonym">Arum esculentum</name>
    <dbReference type="NCBI Taxonomy" id="4460"/>
    <lineage>
        <taxon>Eukaryota</taxon>
        <taxon>Viridiplantae</taxon>
        <taxon>Streptophyta</taxon>
        <taxon>Embryophyta</taxon>
        <taxon>Tracheophyta</taxon>
        <taxon>Spermatophyta</taxon>
        <taxon>Magnoliopsida</taxon>
        <taxon>Liliopsida</taxon>
        <taxon>Araceae</taxon>
        <taxon>Aroideae</taxon>
        <taxon>Colocasieae</taxon>
        <taxon>Colocasia</taxon>
    </lineage>
</organism>
<gene>
    <name evidence="1" type="ORF">Taro_009527</name>
</gene>
<dbReference type="InterPro" id="IPR008528">
    <property type="entry name" value="unc-13_homologue"/>
</dbReference>
<dbReference type="AlphaFoldDB" id="A0A843U0G6"/>
<dbReference type="Proteomes" id="UP000652761">
    <property type="component" value="Unassembled WGS sequence"/>
</dbReference>
<protein>
    <submittedName>
        <fullName evidence="1">Uncharacterized protein</fullName>
    </submittedName>
</protein>
<keyword evidence="2" id="KW-1185">Reference proteome</keyword>
<dbReference type="PANTHER" id="PTHR31280">
    <property type="entry name" value="PROTEIN UNC-13 HOMOLOG"/>
    <property type="match status" value="1"/>
</dbReference>
<name>A0A843U0G6_COLES</name>
<evidence type="ECO:0000313" key="2">
    <source>
        <dbReference type="Proteomes" id="UP000652761"/>
    </source>
</evidence>
<proteinExistence type="predicted"/>
<dbReference type="OrthoDB" id="2015333at2759"/>
<feature type="non-terminal residue" evidence="1">
    <location>
        <position position="1"/>
    </location>
</feature>
<accession>A0A843U0G6</accession>
<sequence length="391" mass="43714">MERYLLERYRRDRRRLLDFILSAGLASEVRPPPGAASLSDVDLDVVSADYVLERVKSGGVLDLSEASRRYCNDSEFPVMISSKSGSFFFLNLEPALSGPPPQRIPPQVGSDVNNCRTSHAAEKSEQLSGRKSAKSINTDDMRCGSEMFSSHQPSKERTILTFGLPVLGTGLSTDDMREAAYEMLLAAALFSGDVCVRATQANGAMKSHGESNIHVSEEHANMISEAMDACIKQGLMRLHARSTPPQIDVPHITANILEELLHCSVNLASKDEYESCRRSIAKLRDTIEGSFKMNLNQRAEILANIRRFFSRLSHVPGKFGLPGESCYWTSSYHVNIRLYQKLLFSVFDILEDGQIVEELEEFLSIFRLTWSMLGITERIHDVLYGSVLLQQ</sequence>